<keyword evidence="2" id="KW-0813">Transport</keyword>
<dbReference type="GeneID" id="14912840"/>
<keyword evidence="5" id="KW-0406">Ion transport</keyword>
<feature type="transmembrane region" description="Helical" evidence="8">
    <location>
        <begin position="528"/>
        <end position="547"/>
    </location>
</feature>
<dbReference type="PANTHER" id="PTHR31064">
    <property type="entry name" value="POTASSIUM TRANSPORT PROTEIN DDB_G0292412-RELATED"/>
    <property type="match status" value="1"/>
</dbReference>
<feature type="compositionally biased region" description="Basic and acidic residues" evidence="7">
    <location>
        <begin position="13"/>
        <end position="22"/>
    </location>
</feature>
<dbReference type="AlphaFoldDB" id="L8GHR2"/>
<dbReference type="STRING" id="1257118.L8GHR2"/>
<evidence type="ECO:0000256" key="1">
    <source>
        <dbReference type="ARBA" id="ARBA00004141"/>
    </source>
</evidence>
<evidence type="ECO:0000256" key="8">
    <source>
        <dbReference type="SAM" id="Phobius"/>
    </source>
</evidence>
<feature type="transmembrane region" description="Helical" evidence="8">
    <location>
        <begin position="578"/>
        <end position="596"/>
    </location>
</feature>
<protein>
    <submittedName>
        <fullName evidence="9">Cation transport domain containing protein</fullName>
    </submittedName>
</protein>
<comment type="subcellular location">
    <subcellularLocation>
        <location evidence="1">Membrane</location>
        <topology evidence="1">Multi-pass membrane protein</topology>
    </subcellularLocation>
</comment>
<feature type="transmembrane region" description="Helical" evidence="8">
    <location>
        <begin position="326"/>
        <end position="350"/>
    </location>
</feature>
<evidence type="ECO:0000256" key="3">
    <source>
        <dbReference type="ARBA" id="ARBA00022692"/>
    </source>
</evidence>
<keyword evidence="3 8" id="KW-0812">Transmembrane</keyword>
<feature type="compositionally biased region" description="Basic and acidic residues" evidence="7">
    <location>
        <begin position="723"/>
        <end position="735"/>
    </location>
</feature>
<accession>L8GHR2</accession>
<gene>
    <name evidence="9" type="ORF">ACA1_373670</name>
</gene>
<evidence type="ECO:0000256" key="5">
    <source>
        <dbReference type="ARBA" id="ARBA00023065"/>
    </source>
</evidence>
<dbReference type="KEGG" id="acan:ACA1_373670"/>
<feature type="compositionally biased region" description="Basic residues" evidence="7">
    <location>
        <begin position="120"/>
        <end position="131"/>
    </location>
</feature>
<feature type="region of interest" description="Disordered" evidence="7">
    <location>
        <begin position="689"/>
        <end position="799"/>
    </location>
</feature>
<feature type="transmembrane region" description="Helical" evidence="8">
    <location>
        <begin position="212"/>
        <end position="230"/>
    </location>
</feature>
<dbReference type="InterPro" id="IPR003445">
    <property type="entry name" value="Cat_transpt"/>
</dbReference>
<dbReference type="EMBL" id="KB008119">
    <property type="protein sequence ID" value="ELR12303.1"/>
    <property type="molecule type" value="Genomic_DNA"/>
</dbReference>
<feature type="compositionally biased region" description="Basic and acidic residues" evidence="7">
    <location>
        <begin position="143"/>
        <end position="153"/>
    </location>
</feature>
<dbReference type="PANTHER" id="PTHR31064:SF30">
    <property type="entry name" value="HIGH-AFFINITY POTASSIUM TRANSPORT PROTEIN-RELATED"/>
    <property type="match status" value="1"/>
</dbReference>
<dbReference type="OrthoDB" id="9999863at2759"/>
<feature type="transmembrane region" description="Helical" evidence="8">
    <location>
        <begin position="237"/>
        <end position="258"/>
    </location>
</feature>
<keyword evidence="6 8" id="KW-0472">Membrane</keyword>
<evidence type="ECO:0000313" key="10">
    <source>
        <dbReference type="Proteomes" id="UP000011083"/>
    </source>
</evidence>
<dbReference type="RefSeq" id="XP_004334316.1">
    <property type="nucleotide sequence ID" value="XM_004334268.1"/>
</dbReference>
<feature type="transmembrane region" description="Helical" evidence="8">
    <location>
        <begin position="284"/>
        <end position="305"/>
    </location>
</feature>
<dbReference type="GO" id="GO:0030001">
    <property type="term" value="P:metal ion transport"/>
    <property type="evidence" value="ECO:0007669"/>
    <property type="project" value="UniProtKB-ARBA"/>
</dbReference>
<keyword evidence="4 8" id="KW-1133">Transmembrane helix</keyword>
<feature type="region of interest" description="Disordered" evidence="7">
    <location>
        <begin position="1"/>
        <end position="203"/>
    </location>
</feature>
<dbReference type="GO" id="GO:0008324">
    <property type="term" value="F:monoatomic cation transmembrane transporter activity"/>
    <property type="evidence" value="ECO:0007669"/>
    <property type="project" value="InterPro"/>
</dbReference>
<dbReference type="GO" id="GO:0005886">
    <property type="term" value="C:plasma membrane"/>
    <property type="evidence" value="ECO:0007669"/>
    <property type="project" value="TreeGrafter"/>
</dbReference>
<feature type="compositionally biased region" description="Basic residues" evidence="7">
    <location>
        <begin position="736"/>
        <end position="746"/>
    </location>
</feature>
<name>L8GHR2_ACACF</name>
<evidence type="ECO:0000256" key="6">
    <source>
        <dbReference type="ARBA" id="ARBA00023136"/>
    </source>
</evidence>
<feature type="transmembrane region" description="Helical" evidence="8">
    <location>
        <begin position="466"/>
        <end position="485"/>
    </location>
</feature>
<proteinExistence type="predicted"/>
<feature type="compositionally biased region" description="Acidic residues" evidence="7">
    <location>
        <begin position="689"/>
        <end position="722"/>
    </location>
</feature>
<keyword evidence="10" id="KW-1185">Reference proteome</keyword>
<evidence type="ECO:0000313" key="9">
    <source>
        <dbReference type="EMBL" id="ELR12303.1"/>
    </source>
</evidence>
<dbReference type="Proteomes" id="UP000011083">
    <property type="component" value="Unassembled WGS sequence"/>
</dbReference>
<sequence length="799" mass="89385">MVALEEMNNSNRKNRDEAERNRKSNQTADDGEDHKKGKGSSHTALRRKRSGSGKGVGQSGGDDLQTSAQQGLRDDSSKAWVMRTLFRTAENERGPSRTRAKAVSFASDVGQSETETERAHTRRRRRHRRQASKGSTTSSGEDDAGRRDDDQRKLTKSSHQGSRPPLTPSESDRSVESEGTGLRRRKKRAATWHSAQNPLFKPKQTQEEQEVVPLYVFFYEAVLNLLWPPFNYFRLHLLYICFLSVFGGLAIYLSQLGLSSEMSYLDALVHGASTSTQTGRLGQVILAVVMVLGNGVLITIAPVVTRLFHFHRFFKQKNITQKTDEYYALWQLVIIVPTYYCVFVGLGWIVMGSYMAGASDANGVIDKNDNNAAWWGLFHSLSAFGNCGYSTFGDGMVQWQTYPLPLIVMSILILAGNTAFPLLMRLIIYTLWRTPFLKRYRHVYRYMLDHPRRCFTHLFPAAETRWLLVVLVFLNSVEFIFELVLDWDNAAYLQLSPSYKLLNMYFQTIAIRTSGFNSVDLTKLSASILWLYTGMMYIAASPVAITVRYTGKASADSIEASGRTTQTTNTVGSQAQNIFVKHFVFVFLAILFISMIEEIPLAVDSNYTLFKVIFEVVSAYGTVGLSLGYGSFAFSFCGVWSGGSKFILALVMILGKHRNLPESIDSAVTMPTDLMFDETDAASDIEVLSESDNDDVFDDDDDDEAALDDDGESEYDSDEVAYEEEKSEAADSGEHKKTKKQKKKAKTDKSKSKSGGHGPTTLRFEDDDIPPDMDDDDQGWLHGGPAPSSSDEDVERGTH</sequence>
<evidence type="ECO:0000256" key="4">
    <source>
        <dbReference type="ARBA" id="ARBA00022989"/>
    </source>
</evidence>
<feature type="compositionally biased region" description="Basic residues" evidence="7">
    <location>
        <begin position="36"/>
        <end position="51"/>
    </location>
</feature>
<organism evidence="9 10">
    <name type="scientific">Acanthamoeba castellanii (strain ATCC 30010 / Neff)</name>
    <dbReference type="NCBI Taxonomy" id="1257118"/>
    <lineage>
        <taxon>Eukaryota</taxon>
        <taxon>Amoebozoa</taxon>
        <taxon>Discosea</taxon>
        <taxon>Longamoebia</taxon>
        <taxon>Centramoebida</taxon>
        <taxon>Acanthamoebidae</taxon>
        <taxon>Acanthamoeba</taxon>
    </lineage>
</organism>
<dbReference type="VEuPathDB" id="AmoebaDB:ACA1_373670"/>
<reference evidence="9 10" key="1">
    <citation type="journal article" date="2013" name="Genome Biol.">
        <title>Genome of Acanthamoeba castellanii highlights extensive lateral gene transfer and early evolution of tyrosine kinase signaling.</title>
        <authorList>
            <person name="Clarke M."/>
            <person name="Lohan A.J."/>
            <person name="Liu B."/>
            <person name="Lagkouvardos I."/>
            <person name="Roy S."/>
            <person name="Zafar N."/>
            <person name="Bertelli C."/>
            <person name="Schilde C."/>
            <person name="Kianianmomeni A."/>
            <person name="Burglin T.R."/>
            <person name="Frech C."/>
            <person name="Turcotte B."/>
            <person name="Kopec K.O."/>
            <person name="Synnott J.M."/>
            <person name="Choo C."/>
            <person name="Paponov I."/>
            <person name="Finkler A."/>
            <person name="Soon Heng Tan C."/>
            <person name="Hutchins A.P."/>
            <person name="Weinmeier T."/>
            <person name="Rattei T."/>
            <person name="Chu J.S."/>
            <person name="Gimenez G."/>
            <person name="Irimia M."/>
            <person name="Rigden D.J."/>
            <person name="Fitzpatrick D.A."/>
            <person name="Lorenzo-Morales J."/>
            <person name="Bateman A."/>
            <person name="Chiu C.H."/>
            <person name="Tang P."/>
            <person name="Hegemann P."/>
            <person name="Fromm H."/>
            <person name="Raoult D."/>
            <person name="Greub G."/>
            <person name="Miranda-Saavedra D."/>
            <person name="Chen N."/>
            <person name="Nash P."/>
            <person name="Ginger M.L."/>
            <person name="Horn M."/>
            <person name="Schaap P."/>
            <person name="Caler L."/>
            <person name="Loftus B."/>
        </authorList>
    </citation>
    <scope>NUCLEOTIDE SEQUENCE [LARGE SCALE GENOMIC DNA]</scope>
    <source>
        <strain evidence="9 10">Neff</strain>
    </source>
</reference>
<feature type="transmembrane region" description="Helical" evidence="8">
    <location>
        <begin position="406"/>
        <end position="432"/>
    </location>
</feature>
<feature type="compositionally biased region" description="Acidic residues" evidence="7">
    <location>
        <begin position="790"/>
        <end position="799"/>
    </location>
</feature>
<evidence type="ECO:0000256" key="2">
    <source>
        <dbReference type="ARBA" id="ARBA00022448"/>
    </source>
</evidence>
<dbReference type="InterPro" id="IPR051143">
    <property type="entry name" value="TrkH_K-transport"/>
</dbReference>
<dbReference type="Pfam" id="PF02386">
    <property type="entry name" value="TrkH"/>
    <property type="match status" value="1"/>
</dbReference>
<evidence type="ECO:0000256" key="7">
    <source>
        <dbReference type="SAM" id="MobiDB-lite"/>
    </source>
</evidence>
<feature type="compositionally biased region" description="Acidic residues" evidence="7">
    <location>
        <begin position="765"/>
        <end position="778"/>
    </location>
</feature>